<evidence type="ECO:0000256" key="5">
    <source>
        <dbReference type="ARBA" id="ARBA00023284"/>
    </source>
</evidence>
<feature type="active site" description="Cysteine sulfenic acid (-SOH) intermediate" evidence="6">
    <location>
        <position position="60"/>
    </location>
</feature>
<dbReference type="PANTHER" id="PTHR43110">
    <property type="entry name" value="THIOL PEROXIDASE"/>
    <property type="match status" value="1"/>
</dbReference>
<dbReference type="RefSeq" id="WP_096684874.1">
    <property type="nucleotide sequence ID" value="NZ_AP014564.1"/>
</dbReference>
<dbReference type="GO" id="GO:0008379">
    <property type="term" value="F:thioredoxin peroxidase activity"/>
    <property type="evidence" value="ECO:0007669"/>
    <property type="project" value="UniProtKB-UniRule"/>
</dbReference>
<dbReference type="PROSITE" id="PS51352">
    <property type="entry name" value="THIOREDOXIN_2"/>
    <property type="match status" value="1"/>
</dbReference>
<dbReference type="OrthoDB" id="9781543at2"/>
<accession>A0A1J1E8C0</accession>
<dbReference type="InterPro" id="IPR002065">
    <property type="entry name" value="TPX"/>
</dbReference>
<evidence type="ECO:0000256" key="2">
    <source>
        <dbReference type="ARBA" id="ARBA00022862"/>
    </source>
</evidence>
<dbReference type="SUPFAM" id="SSF52833">
    <property type="entry name" value="Thioredoxin-like"/>
    <property type="match status" value="1"/>
</dbReference>
<evidence type="ECO:0000256" key="6">
    <source>
        <dbReference type="HAMAP-Rule" id="MF_00269"/>
    </source>
</evidence>
<reference evidence="8 9" key="1">
    <citation type="submission" date="2014-03" db="EMBL/GenBank/DDBJ databases">
        <title>complete genome sequence of Flavobacteriaceae bacterium JBKA-6.</title>
        <authorList>
            <person name="Takano T."/>
            <person name="Nakamura Y."/>
            <person name="Takuma S."/>
            <person name="Yasuike M."/>
            <person name="Matsuyama T."/>
            <person name="Sakai T."/>
            <person name="Fujiwara A."/>
            <person name="Kimoto K."/>
            <person name="Fukuda Y."/>
            <person name="Kondo H."/>
            <person name="Hirono I."/>
            <person name="Nakayasu C."/>
        </authorList>
    </citation>
    <scope>NUCLEOTIDE SEQUENCE [LARGE SCALE GENOMIC DNA]</scope>
    <source>
        <strain evidence="8 9">JBKA-6</strain>
    </source>
</reference>
<dbReference type="PROSITE" id="PS01265">
    <property type="entry name" value="TPX"/>
    <property type="match status" value="1"/>
</dbReference>
<keyword evidence="5 6" id="KW-0676">Redox-active center</keyword>
<proteinExistence type="inferred from homology"/>
<comment type="similarity">
    <text evidence="6">Belongs to the peroxiredoxin family. Tpx subfamily.</text>
</comment>
<keyword evidence="2 6" id="KW-0049">Antioxidant</keyword>
<evidence type="ECO:0000256" key="1">
    <source>
        <dbReference type="ARBA" id="ARBA00022559"/>
    </source>
</evidence>
<keyword evidence="4" id="KW-1015">Disulfide bond</keyword>
<protein>
    <recommendedName>
        <fullName evidence="6">Thiol peroxidase</fullName>
        <shortName evidence="6">Tpx</shortName>
        <ecNumber evidence="6">1.11.1.24</ecNumber>
    </recommendedName>
    <alternativeName>
        <fullName evidence="6">Peroxiredoxin tpx</fullName>
        <shortName evidence="6">Prx</shortName>
    </alternativeName>
    <alternativeName>
        <fullName evidence="6">Thioredoxin peroxidase</fullName>
    </alternativeName>
    <alternativeName>
        <fullName evidence="6">Thioredoxin-dependent peroxiredoxin</fullName>
    </alternativeName>
</protein>
<dbReference type="InterPro" id="IPR036249">
    <property type="entry name" value="Thioredoxin-like_sf"/>
</dbReference>
<evidence type="ECO:0000256" key="3">
    <source>
        <dbReference type="ARBA" id="ARBA00023002"/>
    </source>
</evidence>
<feature type="domain" description="Thioredoxin" evidence="7">
    <location>
        <begin position="18"/>
        <end position="166"/>
    </location>
</feature>
<dbReference type="InterPro" id="IPR013740">
    <property type="entry name" value="Redoxin"/>
</dbReference>
<dbReference type="Proteomes" id="UP000243197">
    <property type="component" value="Chromosome"/>
</dbReference>
<comment type="function">
    <text evidence="6">Thiol-specific peroxidase that catalyzes the reduction of hydrogen peroxide and organic hydroperoxides to water and alcohols, respectively. Plays a role in cell protection against oxidative stress by detoxifying peroxides.</text>
</comment>
<name>A0A1J1E8C0_9FLAO</name>
<evidence type="ECO:0000256" key="4">
    <source>
        <dbReference type="ARBA" id="ARBA00023157"/>
    </source>
</evidence>
<evidence type="ECO:0000313" key="9">
    <source>
        <dbReference type="Proteomes" id="UP000243197"/>
    </source>
</evidence>
<dbReference type="InterPro" id="IPR018219">
    <property type="entry name" value="Tpx_CS"/>
</dbReference>
<dbReference type="EC" id="1.11.1.24" evidence="6"/>
<dbReference type="NCBIfam" id="NF001808">
    <property type="entry name" value="PRK00522.1"/>
    <property type="match status" value="1"/>
</dbReference>
<gene>
    <name evidence="6" type="primary">tpx</name>
    <name evidence="8" type="ORF">JBKA6_0166</name>
</gene>
<keyword evidence="1 6" id="KW-0575">Peroxidase</keyword>
<dbReference type="InterPro" id="IPR013766">
    <property type="entry name" value="Thioredoxin_domain"/>
</dbReference>
<dbReference type="KEGG" id="ise:JBKA6_0166"/>
<evidence type="ECO:0000313" key="8">
    <source>
        <dbReference type="EMBL" id="BAV94179.1"/>
    </source>
</evidence>
<dbReference type="EMBL" id="AP014564">
    <property type="protein sequence ID" value="BAV94179.1"/>
    <property type="molecule type" value="Genomic_DNA"/>
</dbReference>
<dbReference type="AlphaFoldDB" id="A0A1J1E8C0"/>
<comment type="subunit">
    <text evidence="6">Homodimer.</text>
</comment>
<dbReference type="InterPro" id="IPR050455">
    <property type="entry name" value="Tpx_Peroxidase_subfamily"/>
</dbReference>
<organism evidence="8 9">
    <name type="scientific">Ichthyobacterium seriolicida</name>
    <dbReference type="NCBI Taxonomy" id="242600"/>
    <lineage>
        <taxon>Bacteria</taxon>
        <taxon>Pseudomonadati</taxon>
        <taxon>Bacteroidota</taxon>
        <taxon>Flavobacteriia</taxon>
        <taxon>Flavobacteriales</taxon>
        <taxon>Ichthyobacteriaceae</taxon>
        <taxon>Ichthyobacterium</taxon>
    </lineage>
</organism>
<dbReference type="HAMAP" id="MF_00269">
    <property type="entry name" value="Tpx"/>
    <property type="match status" value="1"/>
</dbReference>
<dbReference type="Gene3D" id="3.40.30.10">
    <property type="entry name" value="Glutaredoxin"/>
    <property type="match status" value="1"/>
</dbReference>
<evidence type="ECO:0000259" key="7">
    <source>
        <dbReference type="PROSITE" id="PS51352"/>
    </source>
</evidence>
<dbReference type="PANTHER" id="PTHR43110:SF1">
    <property type="entry name" value="THIOL PEROXIDASE"/>
    <property type="match status" value="1"/>
</dbReference>
<dbReference type="CDD" id="cd03014">
    <property type="entry name" value="PRX_Atyp2cys"/>
    <property type="match status" value="1"/>
</dbReference>
<dbReference type="Pfam" id="PF08534">
    <property type="entry name" value="Redoxin"/>
    <property type="match status" value="1"/>
</dbReference>
<keyword evidence="3 6" id="KW-0560">Oxidoreductase</keyword>
<comment type="catalytic activity">
    <reaction evidence="6">
        <text>a hydroperoxide + [thioredoxin]-dithiol = an alcohol + [thioredoxin]-disulfide + H2O</text>
        <dbReference type="Rhea" id="RHEA:62620"/>
        <dbReference type="Rhea" id="RHEA-COMP:10698"/>
        <dbReference type="Rhea" id="RHEA-COMP:10700"/>
        <dbReference type="ChEBI" id="CHEBI:15377"/>
        <dbReference type="ChEBI" id="CHEBI:29950"/>
        <dbReference type="ChEBI" id="CHEBI:30879"/>
        <dbReference type="ChEBI" id="CHEBI:35924"/>
        <dbReference type="ChEBI" id="CHEBI:50058"/>
        <dbReference type="EC" id="1.11.1.24"/>
    </reaction>
</comment>
<comment type="caution">
    <text evidence="6">Lacks conserved residue(s) required for the propagation of feature annotation.</text>
</comment>
<sequence length="166" mass="17923">MQNITLKGKPVTVSGTLPKVGSPAPNFTLVANDLSEVQLNTFDGNDIILNVFPSIDTATCALSVKQFNQKAASLSENIKVLCISRDLPFAQSRFCGAQDIKNVISLSDFRTGNFGNSYGLNISSGPLSGLLARAVVLIDKNGTIKYTELVSEVSNEPNYEEVFKYL</sequence>
<keyword evidence="9" id="KW-1185">Reference proteome</keyword>